<protein>
    <submittedName>
        <fullName evidence="2">Uncharacterized protein</fullName>
    </submittedName>
</protein>
<dbReference type="Proteomes" id="UP001190700">
    <property type="component" value="Unassembled WGS sequence"/>
</dbReference>
<evidence type="ECO:0000313" key="3">
    <source>
        <dbReference type="Proteomes" id="UP001190700"/>
    </source>
</evidence>
<dbReference type="EMBL" id="LGRX02017735">
    <property type="protein sequence ID" value="KAK3260408.1"/>
    <property type="molecule type" value="Genomic_DNA"/>
</dbReference>
<evidence type="ECO:0000256" key="1">
    <source>
        <dbReference type="SAM" id="MobiDB-lite"/>
    </source>
</evidence>
<comment type="caution">
    <text evidence="2">The sequence shown here is derived from an EMBL/GenBank/DDBJ whole genome shotgun (WGS) entry which is preliminary data.</text>
</comment>
<proteinExistence type="predicted"/>
<gene>
    <name evidence="2" type="ORF">CYMTET_30628</name>
</gene>
<name>A0AAE0FIN2_9CHLO</name>
<sequence length="121" mass="13544">MGKYPEQFPDALGLHKLKSPLGDFKLTSTAHGEQVSCPLTGTLYNNKYTDKSDANIQEVPLKCSMNRSKKLWVKDDADILIHHLRHTNYVNNNTNERRLGFQDQATAPDHNHKTGAGASRA</sequence>
<reference evidence="2 3" key="1">
    <citation type="journal article" date="2015" name="Genome Biol. Evol.">
        <title>Comparative Genomics of a Bacterivorous Green Alga Reveals Evolutionary Causalities and Consequences of Phago-Mixotrophic Mode of Nutrition.</title>
        <authorList>
            <person name="Burns J.A."/>
            <person name="Paasch A."/>
            <person name="Narechania A."/>
            <person name="Kim E."/>
        </authorList>
    </citation>
    <scope>NUCLEOTIDE SEQUENCE [LARGE SCALE GENOMIC DNA]</scope>
    <source>
        <strain evidence="2 3">PLY_AMNH</strain>
    </source>
</reference>
<keyword evidence="3" id="KW-1185">Reference proteome</keyword>
<accession>A0AAE0FIN2</accession>
<dbReference type="AlphaFoldDB" id="A0AAE0FIN2"/>
<organism evidence="2 3">
    <name type="scientific">Cymbomonas tetramitiformis</name>
    <dbReference type="NCBI Taxonomy" id="36881"/>
    <lineage>
        <taxon>Eukaryota</taxon>
        <taxon>Viridiplantae</taxon>
        <taxon>Chlorophyta</taxon>
        <taxon>Pyramimonadophyceae</taxon>
        <taxon>Pyramimonadales</taxon>
        <taxon>Pyramimonadaceae</taxon>
        <taxon>Cymbomonas</taxon>
    </lineage>
</organism>
<evidence type="ECO:0000313" key="2">
    <source>
        <dbReference type="EMBL" id="KAK3260408.1"/>
    </source>
</evidence>
<feature type="region of interest" description="Disordered" evidence="1">
    <location>
        <begin position="94"/>
        <end position="121"/>
    </location>
</feature>